<comment type="caution">
    <text evidence="1">The sequence shown here is derived from an EMBL/GenBank/DDBJ whole genome shotgun (WGS) entry which is preliminary data.</text>
</comment>
<protein>
    <submittedName>
        <fullName evidence="1">Uncharacterized protein</fullName>
    </submittedName>
</protein>
<dbReference type="Proteomes" id="UP001234297">
    <property type="component" value="Chromosome 3"/>
</dbReference>
<dbReference type="EMBL" id="CM056811">
    <property type="protein sequence ID" value="KAJ8637171.1"/>
    <property type="molecule type" value="Genomic_DNA"/>
</dbReference>
<gene>
    <name evidence="1" type="ORF">MRB53_011438</name>
</gene>
<organism evidence="1 2">
    <name type="scientific">Persea americana</name>
    <name type="common">Avocado</name>
    <dbReference type="NCBI Taxonomy" id="3435"/>
    <lineage>
        <taxon>Eukaryota</taxon>
        <taxon>Viridiplantae</taxon>
        <taxon>Streptophyta</taxon>
        <taxon>Embryophyta</taxon>
        <taxon>Tracheophyta</taxon>
        <taxon>Spermatophyta</taxon>
        <taxon>Magnoliopsida</taxon>
        <taxon>Magnoliidae</taxon>
        <taxon>Laurales</taxon>
        <taxon>Lauraceae</taxon>
        <taxon>Persea</taxon>
    </lineage>
</organism>
<proteinExistence type="predicted"/>
<keyword evidence="2" id="KW-1185">Reference proteome</keyword>
<accession>A0ACC2LUZ4</accession>
<name>A0ACC2LUZ4_PERAE</name>
<sequence>MALGYTIAAILKRSSHVFSDDRVSVKIDWLEQLNRSYVQVQGRDRLIVKSVAELLGLEGSFIPRTYIEQIQLEKLVNEVMALPDDLKTKLSIDEDLVSSPKEALSRASADRVAMRNKNLKSGLSHSYSMHGEKNFATLTRLAGNSRRSEGRTPEAPAMLANQGVITQLLEQISTLNERMDEFTSRIEELNSKFTVRKSSTSQQNLAMQGEACNGAAPTSLFMTGLGNGTLTGSILRNSSSSNELAKDFQLIEEVQHGIKKGLYEGGMVFVSIAAVVCIRATIDCHVDKIILHTTMRMTDRCVVVGRDRSHIEMPISDLSSGNTIFLKRGDFVPTTGSFLSGYSLKIAVPNDTLEQAYTVDMPYQYMACGSRVILGSGYMLVISLENKNSKVYDDFDEKTPLQSKLGKLTMQIRIGVVVIAFAITLVNFVHWVVGSEKKTKVIRSLLKIFSPVIYIPLMVAPEGWPIIVTLSFAFLKGQLMENRACFRSLAHLEALGTIDTVCTQTNILRSKKMKVTVFCVGEEIIVDNSVLAPNTLSLLNQAVSLNLTSSLYNPSSSSPRQIFDSPAAMAILEWGFSKLKLDIVELKKRFTVLHHEPFDAFKKRSGVLVMEDKDSTTMHWKGAPELILSLCSHYYTRAGISKVIDVQTRRRLEKLIQHMAAESLHCLAYAFKRTRTQTADHLTLLALLGLEDPCQKGVKEVVDGCRAAGIEIKMISGDHPLTGNAISTECGILKEENVPDAFTEVAKETCTDSFKRLGKKERKDSIQRERDNDSTCEPAISRKVKPVTELEKAKIVIKPEIVGPPLRQSVACVYDDIFNEDYRQYITPWDGVTKIQIAPPKSQAPKVPPSPSAVPPSVAWSLSPSSVPLPQTLINPS</sequence>
<evidence type="ECO:0000313" key="1">
    <source>
        <dbReference type="EMBL" id="KAJ8637171.1"/>
    </source>
</evidence>
<evidence type="ECO:0000313" key="2">
    <source>
        <dbReference type="Proteomes" id="UP001234297"/>
    </source>
</evidence>
<reference evidence="1 2" key="1">
    <citation type="journal article" date="2022" name="Hortic Res">
        <title>A haplotype resolved chromosomal level avocado genome allows analysis of novel avocado genes.</title>
        <authorList>
            <person name="Nath O."/>
            <person name="Fletcher S.J."/>
            <person name="Hayward A."/>
            <person name="Shaw L.M."/>
            <person name="Masouleh A.K."/>
            <person name="Furtado A."/>
            <person name="Henry R.J."/>
            <person name="Mitter N."/>
        </authorList>
    </citation>
    <scope>NUCLEOTIDE SEQUENCE [LARGE SCALE GENOMIC DNA]</scope>
    <source>
        <strain evidence="2">cv. Hass</strain>
    </source>
</reference>